<sequence>MNAPTKSPPTTNPCRSRACSRMRWVSLHLCWLTHRYREQARSHRGIGCVYKIPVQRKSPVGAELARECGGSACICVG</sequence>
<reference evidence="1 2" key="1">
    <citation type="submission" date="2018-05" db="EMBL/GenBank/DDBJ databases">
        <title>Genome sequences of two Antarctic strains of Pseudomonas prosekii: insights into adaptation to extreme conditions.</title>
        <authorList>
            <person name="Snopkova K."/>
            <person name="Dufkova K."/>
            <person name="Cejkova D."/>
            <person name="Sedlacek I."/>
            <person name="Smajs D."/>
        </authorList>
    </citation>
    <scope>NUCLEOTIDE SEQUENCE [LARGE SCALE GENOMIC DNA]</scope>
    <source>
        <strain evidence="1 2">P2673</strain>
    </source>
</reference>
<comment type="caution">
    <text evidence="1">The sequence shown here is derived from an EMBL/GenBank/DDBJ whole genome shotgun (WGS) entry which is preliminary data.</text>
</comment>
<accession>A0A2U2D0B8</accession>
<evidence type="ECO:0000313" key="2">
    <source>
        <dbReference type="Proteomes" id="UP000245056"/>
    </source>
</evidence>
<name>A0A2U2D0B8_9PSED</name>
<dbReference type="OrthoDB" id="7029997at2"/>
<evidence type="ECO:0000313" key="1">
    <source>
        <dbReference type="EMBL" id="PWE38683.1"/>
    </source>
</evidence>
<protein>
    <submittedName>
        <fullName evidence="1">Uncharacterized protein</fullName>
    </submittedName>
</protein>
<dbReference type="EMBL" id="QFAW01000073">
    <property type="protein sequence ID" value="PWE38683.1"/>
    <property type="molecule type" value="Genomic_DNA"/>
</dbReference>
<gene>
    <name evidence="1" type="ORF">C9I49_27610</name>
</gene>
<dbReference type="Proteomes" id="UP000245056">
    <property type="component" value="Unassembled WGS sequence"/>
</dbReference>
<proteinExistence type="predicted"/>
<organism evidence="1 2">
    <name type="scientific">Pseudomonas prosekii</name>
    <dbReference type="NCBI Taxonomy" id="1148509"/>
    <lineage>
        <taxon>Bacteria</taxon>
        <taxon>Pseudomonadati</taxon>
        <taxon>Pseudomonadota</taxon>
        <taxon>Gammaproteobacteria</taxon>
        <taxon>Pseudomonadales</taxon>
        <taxon>Pseudomonadaceae</taxon>
        <taxon>Pseudomonas</taxon>
    </lineage>
</organism>
<dbReference type="AlphaFoldDB" id="A0A2U2D0B8"/>